<dbReference type="EMBL" id="BGPR01221254">
    <property type="protein sequence ID" value="GBN62933.1"/>
    <property type="molecule type" value="Genomic_DNA"/>
</dbReference>
<protein>
    <submittedName>
        <fullName evidence="1">Uncharacterized protein</fullName>
    </submittedName>
</protein>
<dbReference type="EMBL" id="BGPR01221264">
    <property type="protein sequence ID" value="GBN62955.1"/>
    <property type="molecule type" value="Genomic_DNA"/>
</dbReference>
<comment type="caution">
    <text evidence="1">The sequence shown here is derived from an EMBL/GenBank/DDBJ whole genome shotgun (WGS) entry which is preliminary data.</text>
</comment>
<dbReference type="AlphaFoldDB" id="A0A4Y2QI05"/>
<evidence type="ECO:0000313" key="3">
    <source>
        <dbReference type="Proteomes" id="UP000499080"/>
    </source>
</evidence>
<evidence type="ECO:0000313" key="2">
    <source>
        <dbReference type="EMBL" id="GBN62955.1"/>
    </source>
</evidence>
<reference evidence="1 3" key="1">
    <citation type="journal article" date="2019" name="Sci. Rep.">
        <title>Orb-weaving spider Araneus ventricosus genome elucidates the spidroin gene catalogue.</title>
        <authorList>
            <person name="Kono N."/>
            <person name="Nakamura H."/>
            <person name="Ohtoshi R."/>
            <person name="Moran D.A.P."/>
            <person name="Shinohara A."/>
            <person name="Yoshida Y."/>
            <person name="Fujiwara M."/>
            <person name="Mori M."/>
            <person name="Tomita M."/>
            <person name="Arakawa K."/>
        </authorList>
    </citation>
    <scope>NUCLEOTIDE SEQUENCE [LARGE SCALE GENOMIC DNA]</scope>
</reference>
<name>A0A4Y2QI05_ARAVE</name>
<feature type="non-terminal residue" evidence="1">
    <location>
        <position position="1"/>
    </location>
</feature>
<organism evidence="1 3">
    <name type="scientific">Araneus ventricosus</name>
    <name type="common">Orbweaver spider</name>
    <name type="synonym">Epeira ventricosa</name>
    <dbReference type="NCBI Taxonomy" id="182803"/>
    <lineage>
        <taxon>Eukaryota</taxon>
        <taxon>Metazoa</taxon>
        <taxon>Ecdysozoa</taxon>
        <taxon>Arthropoda</taxon>
        <taxon>Chelicerata</taxon>
        <taxon>Arachnida</taxon>
        <taxon>Araneae</taxon>
        <taxon>Araneomorphae</taxon>
        <taxon>Entelegynae</taxon>
        <taxon>Araneoidea</taxon>
        <taxon>Araneidae</taxon>
        <taxon>Araneus</taxon>
    </lineage>
</organism>
<evidence type="ECO:0000313" key="1">
    <source>
        <dbReference type="EMBL" id="GBN62933.1"/>
    </source>
</evidence>
<accession>A0A4Y2QI05</accession>
<dbReference type="Proteomes" id="UP000499080">
    <property type="component" value="Unassembled WGS sequence"/>
</dbReference>
<gene>
    <name evidence="1" type="ORF">AVEN_20463_1</name>
    <name evidence="2" type="ORF">AVEN_58809_1</name>
</gene>
<sequence>VELENEGFSVKQATEYTGHSIATSTKDATEELKCAVLDIGLLIILTPLASASSKSSS</sequence>
<keyword evidence="3" id="KW-1185">Reference proteome</keyword>
<proteinExistence type="predicted"/>